<comment type="similarity">
    <text evidence="1">Belongs to the short-chain dehydrogenases/reductases (SDR) family.</text>
</comment>
<sequence length="256" mass="27602">MINDVVRYPSLEHRVIFITGGGSGIGAGLTRAFHRQGARVAFVDIDDAASQALVDELSAESGRAPHYFHCDIRDVAALQAVIAEVGKSLGPIQTLVNNAANDDRHSWRDIDVDYWDERMSLNLRPMFFAAQAAAHQMIEAGGGSIINFGSVSVRMAIGDLSAYVTAKAAVHGLTRSLARDLGTHNIRVNTLVPGSVMTERQLEKWISPEDEASIQQHQCLKLRLEAHHVAPVALFLASADSQAISGQELAVDGGWG</sequence>
<evidence type="ECO:0000259" key="3">
    <source>
        <dbReference type="SMART" id="SM00822"/>
    </source>
</evidence>
<dbReference type="SUPFAM" id="SSF51735">
    <property type="entry name" value="NAD(P)-binding Rossmann-fold domains"/>
    <property type="match status" value="1"/>
</dbReference>
<dbReference type="Pfam" id="PF13561">
    <property type="entry name" value="adh_short_C2"/>
    <property type="match status" value="1"/>
</dbReference>
<dbReference type="RefSeq" id="WP_021819197.1">
    <property type="nucleotide sequence ID" value="NZ_AVBC01000033.1"/>
</dbReference>
<dbReference type="PANTHER" id="PTHR43639:SF1">
    <property type="entry name" value="SHORT-CHAIN DEHYDROGENASE_REDUCTASE FAMILY PROTEIN"/>
    <property type="match status" value="1"/>
</dbReference>
<comment type="caution">
    <text evidence="4">The sequence shown here is derived from an EMBL/GenBank/DDBJ whole genome shotgun (WGS) entry which is preliminary data.</text>
</comment>
<dbReference type="OrthoDB" id="9789398at2"/>
<proteinExistence type="inferred from homology"/>
<dbReference type="InterPro" id="IPR002347">
    <property type="entry name" value="SDR_fam"/>
</dbReference>
<dbReference type="Proteomes" id="UP000019113">
    <property type="component" value="Unassembled WGS sequence"/>
</dbReference>
<dbReference type="AlphaFoldDB" id="W1N8M1"/>
<dbReference type="InterPro" id="IPR020904">
    <property type="entry name" value="Sc_DH/Rdtase_CS"/>
</dbReference>
<dbReference type="PRINTS" id="PR00081">
    <property type="entry name" value="GDHRDH"/>
</dbReference>
<dbReference type="CDD" id="cd05233">
    <property type="entry name" value="SDR_c"/>
    <property type="match status" value="1"/>
</dbReference>
<keyword evidence="5" id="KW-1185">Reference proteome</keyword>
<dbReference type="InterPro" id="IPR036291">
    <property type="entry name" value="NAD(P)-bd_dom_sf"/>
</dbReference>
<dbReference type="GO" id="GO:0016491">
    <property type="term" value="F:oxidoreductase activity"/>
    <property type="evidence" value="ECO:0007669"/>
    <property type="project" value="UniProtKB-KW"/>
</dbReference>
<dbReference type="SMART" id="SM00822">
    <property type="entry name" value="PKS_KR"/>
    <property type="match status" value="1"/>
</dbReference>
<organism evidence="4 5">
    <name type="scientific">Halomonas huangheensis</name>
    <dbReference type="NCBI Taxonomy" id="1178482"/>
    <lineage>
        <taxon>Bacteria</taxon>
        <taxon>Pseudomonadati</taxon>
        <taxon>Pseudomonadota</taxon>
        <taxon>Gammaproteobacteria</taxon>
        <taxon>Oceanospirillales</taxon>
        <taxon>Halomonadaceae</taxon>
        <taxon>Halomonas</taxon>
    </lineage>
</organism>
<dbReference type="Gene3D" id="3.40.50.720">
    <property type="entry name" value="NAD(P)-binding Rossmann-like Domain"/>
    <property type="match status" value="1"/>
</dbReference>
<gene>
    <name evidence="4" type="ORF">BJB45_15365</name>
</gene>
<reference evidence="4 5" key="1">
    <citation type="submission" date="2013-08" db="EMBL/GenBank/DDBJ databases">
        <title>draft genome of Halomonas huanghegensis, strain BJGMM-B45T.</title>
        <authorList>
            <person name="Miao C."/>
            <person name="Wan Y."/>
            <person name="Jin W."/>
        </authorList>
    </citation>
    <scope>NUCLEOTIDE SEQUENCE [LARGE SCALE GENOMIC DNA]</scope>
    <source>
        <strain evidence="4 5">BJGMM-B45</strain>
    </source>
</reference>
<dbReference type="InterPro" id="IPR057326">
    <property type="entry name" value="KR_dom"/>
</dbReference>
<evidence type="ECO:0000313" key="4">
    <source>
        <dbReference type="EMBL" id="ERL51280.1"/>
    </source>
</evidence>
<dbReference type="STRING" id="1178482.AR456_00725"/>
<dbReference type="PRINTS" id="PR00080">
    <property type="entry name" value="SDRFAMILY"/>
</dbReference>
<protein>
    <submittedName>
        <fullName evidence="4">3-oxoacyl-ACP reductase</fullName>
    </submittedName>
</protein>
<feature type="domain" description="Ketoreductase" evidence="3">
    <location>
        <begin position="14"/>
        <end position="200"/>
    </location>
</feature>
<name>W1N8M1_9GAMM</name>
<dbReference type="eggNOG" id="COG1028">
    <property type="taxonomic scope" value="Bacteria"/>
</dbReference>
<accession>W1N8M1</accession>
<dbReference type="PANTHER" id="PTHR43639">
    <property type="entry name" value="OXIDOREDUCTASE, SHORT-CHAIN DEHYDROGENASE/REDUCTASE FAMILY (AFU_ORTHOLOGUE AFUA_5G02870)"/>
    <property type="match status" value="1"/>
</dbReference>
<evidence type="ECO:0000313" key="5">
    <source>
        <dbReference type="Proteomes" id="UP000019113"/>
    </source>
</evidence>
<dbReference type="PATRIC" id="fig|1178482.3.peg.2243"/>
<keyword evidence="2" id="KW-0560">Oxidoreductase</keyword>
<evidence type="ECO:0000256" key="1">
    <source>
        <dbReference type="ARBA" id="ARBA00006484"/>
    </source>
</evidence>
<dbReference type="EMBL" id="AVBC01000033">
    <property type="protein sequence ID" value="ERL51280.1"/>
    <property type="molecule type" value="Genomic_DNA"/>
</dbReference>
<dbReference type="PROSITE" id="PS00061">
    <property type="entry name" value="ADH_SHORT"/>
    <property type="match status" value="1"/>
</dbReference>
<dbReference type="FunFam" id="3.40.50.720:FF:000084">
    <property type="entry name" value="Short-chain dehydrogenase reductase"/>
    <property type="match status" value="1"/>
</dbReference>
<dbReference type="KEGG" id="hhu:AR456_00725"/>
<evidence type="ECO:0000256" key="2">
    <source>
        <dbReference type="ARBA" id="ARBA00023002"/>
    </source>
</evidence>